<comment type="caution">
    <text evidence="1">The sequence shown here is derived from an EMBL/GenBank/DDBJ whole genome shotgun (WGS) entry which is preliminary data.</text>
</comment>
<accession>A0ACB7XJL6</accession>
<keyword evidence="2" id="KW-1185">Reference proteome</keyword>
<name>A0ACB7XJL6_9ERIC</name>
<dbReference type="Proteomes" id="UP000828048">
    <property type="component" value="Chromosome 10"/>
</dbReference>
<proteinExistence type="predicted"/>
<gene>
    <name evidence="1" type="ORF">Vadar_024185</name>
</gene>
<evidence type="ECO:0000313" key="1">
    <source>
        <dbReference type="EMBL" id="KAH7840980.1"/>
    </source>
</evidence>
<dbReference type="EMBL" id="CM037160">
    <property type="protein sequence ID" value="KAH7840980.1"/>
    <property type="molecule type" value="Genomic_DNA"/>
</dbReference>
<evidence type="ECO:0000313" key="2">
    <source>
        <dbReference type="Proteomes" id="UP000828048"/>
    </source>
</evidence>
<sequence>MINAVTASAFERQGDLIKHREIFFLIARTTMVGLLDNNSNLNIPIDYTRKRKSRSRRGGPDVVAETLARWKEYNDKLQSSNGGSKPVRKVPAKGSKKGCMKGKGGPQNTECNYRGVRQRTWGKWVAEIREPNRGSRLWLGTFPTAGEAALAYNEAAKAMYGPLARLNVVNGDSLSEYSKESTSQPTISGSLSEYSKESTSQPTISGSDSTNSSSCSEVCKAEDLKENIEPSSSEVCGAEDLKENIKPSSPVRLVKKEVKEEPVDFNGSEDEEKLISGKPGLDYKPAFSENFPADEMFDVDELLGVLDKDYKSGLSQYLSKMGQPDDYSNLQDEKPLDLSYQLQNPDAKLLGSLPHMDQAPSGVDYGFDFLRPEREDDYNFDFDEFGFLDLDLDMGLN</sequence>
<organism evidence="1 2">
    <name type="scientific">Vaccinium darrowii</name>
    <dbReference type="NCBI Taxonomy" id="229202"/>
    <lineage>
        <taxon>Eukaryota</taxon>
        <taxon>Viridiplantae</taxon>
        <taxon>Streptophyta</taxon>
        <taxon>Embryophyta</taxon>
        <taxon>Tracheophyta</taxon>
        <taxon>Spermatophyta</taxon>
        <taxon>Magnoliopsida</taxon>
        <taxon>eudicotyledons</taxon>
        <taxon>Gunneridae</taxon>
        <taxon>Pentapetalae</taxon>
        <taxon>asterids</taxon>
        <taxon>Ericales</taxon>
        <taxon>Ericaceae</taxon>
        <taxon>Vaccinioideae</taxon>
        <taxon>Vaccinieae</taxon>
        <taxon>Vaccinium</taxon>
    </lineage>
</organism>
<protein>
    <submittedName>
        <fullName evidence="1">Uncharacterized protein</fullName>
    </submittedName>
</protein>
<reference evidence="1 2" key="1">
    <citation type="journal article" date="2021" name="Hortic Res">
        <title>High-quality reference genome and annotation aids understanding of berry development for evergreen blueberry (Vaccinium darrowii).</title>
        <authorList>
            <person name="Yu J."/>
            <person name="Hulse-Kemp A.M."/>
            <person name="Babiker E."/>
            <person name="Staton M."/>
        </authorList>
    </citation>
    <scope>NUCLEOTIDE SEQUENCE [LARGE SCALE GENOMIC DNA]</scope>
    <source>
        <strain evidence="2">cv. NJ 8807/NJ 8810</strain>
        <tissue evidence="1">Young leaf</tissue>
    </source>
</reference>